<proteinExistence type="predicted"/>
<dbReference type="InterPro" id="IPR045510">
    <property type="entry name" value="DUF6481"/>
</dbReference>
<evidence type="ECO:0000313" key="3">
    <source>
        <dbReference type="Proteomes" id="UP001055286"/>
    </source>
</evidence>
<gene>
    <name evidence="2" type="ORF">MPEAHAMD_5007</name>
</gene>
<feature type="region of interest" description="Disordered" evidence="1">
    <location>
        <begin position="1"/>
        <end position="40"/>
    </location>
</feature>
<evidence type="ECO:0000256" key="1">
    <source>
        <dbReference type="SAM" id="MobiDB-lite"/>
    </source>
</evidence>
<keyword evidence="3" id="KW-1185">Reference proteome</keyword>
<evidence type="ECO:0000313" key="2">
    <source>
        <dbReference type="EMBL" id="GJD64822.1"/>
    </source>
</evidence>
<protein>
    <submittedName>
        <fullName evidence="2">Uncharacterized protein</fullName>
    </submittedName>
</protein>
<sequence length="138" mass="15253">MTDPGAALNRQARLRTQDDETNTMAGFKDQNFNDRRSTSADAKKALLEKFRAKPAADDPEVQARMAERQKIAEARAARAAEREAAKQAEAERLAAEAAEAKARAEREAAEAAEREAALEAERKAARDARYAARKARRK</sequence>
<accession>A0AA37M6V7</accession>
<reference evidence="2" key="2">
    <citation type="submission" date="2021-08" db="EMBL/GenBank/DDBJ databases">
        <authorList>
            <person name="Tani A."/>
            <person name="Ola A."/>
            <person name="Ogura Y."/>
            <person name="Katsura K."/>
            <person name="Hayashi T."/>
        </authorList>
    </citation>
    <scope>NUCLEOTIDE SEQUENCE</scope>
    <source>
        <strain evidence="2">JCM 32048</strain>
    </source>
</reference>
<comment type="caution">
    <text evidence="2">The sequence shown here is derived from an EMBL/GenBank/DDBJ whole genome shotgun (WGS) entry which is preliminary data.</text>
</comment>
<name>A0AA37M6V7_9HYPH</name>
<feature type="compositionally biased region" description="Basic and acidic residues" evidence="1">
    <location>
        <begin position="31"/>
        <end position="40"/>
    </location>
</feature>
<reference evidence="2" key="1">
    <citation type="journal article" date="2016" name="Front. Microbiol.">
        <title>Genome Sequence of the Piezophilic, Mesophilic Sulfate-Reducing Bacterium Desulfovibrio indicus J2T.</title>
        <authorList>
            <person name="Cao J."/>
            <person name="Maignien L."/>
            <person name="Shao Z."/>
            <person name="Alain K."/>
            <person name="Jebbar M."/>
        </authorList>
    </citation>
    <scope>NUCLEOTIDE SEQUENCE</scope>
    <source>
        <strain evidence="2">JCM 32048</strain>
    </source>
</reference>
<organism evidence="2 3">
    <name type="scientific">Methylobacterium frigidaeris</name>
    <dbReference type="NCBI Taxonomy" id="2038277"/>
    <lineage>
        <taxon>Bacteria</taxon>
        <taxon>Pseudomonadati</taxon>
        <taxon>Pseudomonadota</taxon>
        <taxon>Alphaproteobacteria</taxon>
        <taxon>Hyphomicrobiales</taxon>
        <taxon>Methylobacteriaceae</taxon>
        <taxon>Methylobacterium</taxon>
    </lineage>
</organism>
<dbReference type="Proteomes" id="UP001055286">
    <property type="component" value="Unassembled WGS sequence"/>
</dbReference>
<dbReference type="Pfam" id="PF20089">
    <property type="entry name" value="DUF6481"/>
    <property type="match status" value="1"/>
</dbReference>
<feature type="region of interest" description="Disordered" evidence="1">
    <location>
        <begin position="74"/>
        <end position="138"/>
    </location>
</feature>
<feature type="compositionally biased region" description="Basic and acidic residues" evidence="1">
    <location>
        <begin position="74"/>
        <end position="130"/>
    </location>
</feature>
<dbReference type="AlphaFoldDB" id="A0AA37M6V7"/>
<dbReference type="EMBL" id="BPQJ01000030">
    <property type="protein sequence ID" value="GJD64822.1"/>
    <property type="molecule type" value="Genomic_DNA"/>
</dbReference>